<proteinExistence type="inferred from homology"/>
<dbReference type="InterPro" id="IPR028877">
    <property type="entry name" value="Ribosomal_eL20"/>
</dbReference>
<dbReference type="PANTHER" id="PTHR10052">
    <property type="entry name" value="60S RIBOSOMAL PROTEIN L18A"/>
    <property type="match status" value="1"/>
</dbReference>
<organism evidence="5 6">
    <name type="scientific">Blastocystis sp. subtype 1 (strain ATCC 50177 / NandII)</name>
    <dbReference type="NCBI Taxonomy" id="478820"/>
    <lineage>
        <taxon>Eukaryota</taxon>
        <taxon>Sar</taxon>
        <taxon>Stramenopiles</taxon>
        <taxon>Bigyra</taxon>
        <taxon>Opalozoa</taxon>
        <taxon>Opalinata</taxon>
        <taxon>Blastocystidae</taxon>
        <taxon>Blastocystis</taxon>
    </lineage>
</organism>
<dbReference type="InterPro" id="IPR023573">
    <property type="entry name" value="Ribosomal_eL20_dom"/>
</dbReference>
<dbReference type="STRING" id="478820.A0A196SCS8"/>
<sequence>MPIHYYQVVGRRLPTETDPEPEIYRMRLFAPNPVTAKSRYWYFMHRLEKMKKGTGEILSVNEIHEQDKEVKNYGIWLRYNSRSGTHNMYKEYRDTS</sequence>
<dbReference type="Gene3D" id="3.10.20.10">
    <property type="match status" value="2"/>
</dbReference>
<comment type="caution">
    <text evidence="5">The sequence shown here is derived from an EMBL/GenBank/DDBJ whole genome shotgun (WGS) entry which is preliminary data.</text>
</comment>
<dbReference type="Proteomes" id="UP000078348">
    <property type="component" value="Unassembled WGS sequence"/>
</dbReference>
<dbReference type="FunFam" id="3.10.20.10:FF:000002">
    <property type="entry name" value="60S ribosomal protein L18a"/>
    <property type="match status" value="1"/>
</dbReference>
<protein>
    <submittedName>
        <fullName evidence="5">60S ribosomal protein L18a</fullName>
    </submittedName>
</protein>
<dbReference type="GO" id="GO:0003735">
    <property type="term" value="F:structural constituent of ribosome"/>
    <property type="evidence" value="ECO:0007669"/>
    <property type="project" value="InterPro"/>
</dbReference>
<dbReference type="GO" id="GO:0005840">
    <property type="term" value="C:ribosome"/>
    <property type="evidence" value="ECO:0007669"/>
    <property type="project" value="UniProtKB-KW"/>
</dbReference>
<feature type="non-terminal residue" evidence="5">
    <location>
        <position position="96"/>
    </location>
</feature>
<name>A0A196SCS8_BLAHN</name>
<reference evidence="5 6" key="1">
    <citation type="submission" date="2016-05" db="EMBL/GenBank/DDBJ databases">
        <title>Nuclear genome of Blastocystis sp. subtype 1 NandII.</title>
        <authorList>
            <person name="Gentekaki E."/>
            <person name="Curtis B."/>
            <person name="Stairs C."/>
            <person name="Eme L."/>
            <person name="Herman E."/>
            <person name="Klimes V."/>
            <person name="Arias M.C."/>
            <person name="Elias M."/>
            <person name="Hilliou F."/>
            <person name="Klute M."/>
            <person name="Malik S.-B."/>
            <person name="Pightling A."/>
            <person name="Rachubinski R."/>
            <person name="Salas D."/>
            <person name="Schlacht A."/>
            <person name="Suga H."/>
            <person name="Archibald J."/>
            <person name="Ball S.G."/>
            <person name="Clark G."/>
            <person name="Dacks J."/>
            <person name="Van Der Giezen M."/>
            <person name="Tsaousis A."/>
            <person name="Roger A."/>
        </authorList>
    </citation>
    <scope>NUCLEOTIDE SEQUENCE [LARGE SCALE GENOMIC DNA]</scope>
    <source>
        <strain evidence="6">ATCC 50177 / NandII</strain>
    </source>
</reference>
<evidence type="ECO:0000256" key="1">
    <source>
        <dbReference type="ARBA" id="ARBA00009362"/>
    </source>
</evidence>
<dbReference type="GO" id="GO:1990904">
    <property type="term" value="C:ribonucleoprotein complex"/>
    <property type="evidence" value="ECO:0007669"/>
    <property type="project" value="UniProtKB-KW"/>
</dbReference>
<evidence type="ECO:0000313" key="6">
    <source>
        <dbReference type="Proteomes" id="UP000078348"/>
    </source>
</evidence>
<dbReference type="SUPFAM" id="SSF160374">
    <property type="entry name" value="RplX-like"/>
    <property type="match status" value="1"/>
</dbReference>
<dbReference type="Pfam" id="PF01775">
    <property type="entry name" value="Ribosomal_L18A"/>
    <property type="match status" value="1"/>
</dbReference>
<evidence type="ECO:0000256" key="3">
    <source>
        <dbReference type="ARBA" id="ARBA00023274"/>
    </source>
</evidence>
<feature type="domain" description="Large ribosomal subunit protein eL20" evidence="4">
    <location>
        <begin position="5"/>
        <end position="95"/>
    </location>
</feature>
<evidence type="ECO:0000313" key="5">
    <source>
        <dbReference type="EMBL" id="OAO14855.1"/>
    </source>
</evidence>
<keyword evidence="6" id="KW-1185">Reference proteome</keyword>
<accession>A0A196SCS8</accession>
<comment type="similarity">
    <text evidence="1">Belongs to the eukaryotic ribosomal protein eL20 family.</text>
</comment>
<keyword evidence="2 5" id="KW-0689">Ribosomal protein</keyword>
<evidence type="ECO:0000259" key="4">
    <source>
        <dbReference type="Pfam" id="PF01775"/>
    </source>
</evidence>
<dbReference type="OrthoDB" id="1294322at2759"/>
<evidence type="ECO:0000256" key="2">
    <source>
        <dbReference type="ARBA" id="ARBA00022980"/>
    </source>
</evidence>
<dbReference type="InterPro" id="IPR021138">
    <property type="entry name" value="Ribosomal_eL20_eukaryotes"/>
</dbReference>
<keyword evidence="3" id="KW-0687">Ribonucleoprotein</keyword>
<dbReference type="GO" id="GO:0006412">
    <property type="term" value="P:translation"/>
    <property type="evidence" value="ECO:0007669"/>
    <property type="project" value="InterPro"/>
</dbReference>
<gene>
    <name evidence="5" type="ORF">AV274_3560</name>
</gene>
<dbReference type="HAMAP" id="MF_00273">
    <property type="entry name" value="Ribosomal_eL20"/>
    <property type="match status" value="1"/>
</dbReference>
<dbReference type="AlphaFoldDB" id="A0A196SCS8"/>
<dbReference type="EMBL" id="LXWW01000210">
    <property type="protein sequence ID" value="OAO14855.1"/>
    <property type="molecule type" value="Genomic_DNA"/>
</dbReference>